<comment type="cofactor">
    <cofactor evidence="9">
        <name>Mg(2+)</name>
        <dbReference type="ChEBI" id="CHEBI:18420"/>
    </cofactor>
    <text evidence="9">Requires a divalent cation, most likely magnesium in vivo, as an electrophilic catalyst to aid phosphoryl group transfer. It is the chelate of the metal and the nucleotide that is the actual substrate.</text>
</comment>
<comment type="catalytic activity">
    <reaction evidence="9">
        <text>D-ribose + ATP = D-ribose 5-phosphate + ADP + H(+)</text>
        <dbReference type="Rhea" id="RHEA:13697"/>
        <dbReference type="ChEBI" id="CHEBI:15378"/>
        <dbReference type="ChEBI" id="CHEBI:30616"/>
        <dbReference type="ChEBI" id="CHEBI:47013"/>
        <dbReference type="ChEBI" id="CHEBI:78346"/>
        <dbReference type="ChEBI" id="CHEBI:456216"/>
        <dbReference type="EC" id="2.7.1.15"/>
    </reaction>
</comment>
<evidence type="ECO:0000256" key="2">
    <source>
        <dbReference type="ARBA" id="ARBA00022723"/>
    </source>
</evidence>
<evidence type="ECO:0000256" key="7">
    <source>
        <dbReference type="ARBA" id="ARBA00022958"/>
    </source>
</evidence>
<feature type="binding site" evidence="9">
    <location>
        <begin position="205"/>
        <end position="210"/>
    </location>
    <ligand>
        <name>ATP</name>
        <dbReference type="ChEBI" id="CHEBI:30616"/>
    </ligand>
</feature>
<dbReference type="GO" id="GO:0046872">
    <property type="term" value="F:metal ion binding"/>
    <property type="evidence" value="ECO:0007669"/>
    <property type="project" value="UniProtKB-KW"/>
</dbReference>
<dbReference type="AlphaFoldDB" id="A0A0B5DMT1"/>
<dbReference type="InterPro" id="IPR011611">
    <property type="entry name" value="PfkB_dom"/>
</dbReference>
<name>A0A0B5DMT1_9RHOB</name>
<dbReference type="GO" id="GO:0005737">
    <property type="term" value="C:cytoplasm"/>
    <property type="evidence" value="ECO:0007669"/>
    <property type="project" value="UniProtKB-SubCell"/>
</dbReference>
<keyword evidence="4 9" id="KW-0418">Kinase</keyword>
<dbReference type="Proteomes" id="UP000031521">
    <property type="component" value="Chromosome"/>
</dbReference>
<evidence type="ECO:0000256" key="9">
    <source>
        <dbReference type="HAMAP-Rule" id="MF_01987"/>
    </source>
</evidence>
<dbReference type="InterPro" id="IPR002139">
    <property type="entry name" value="Ribo/fructo_kinase"/>
</dbReference>
<dbReference type="EC" id="2.7.1.15" evidence="9"/>
<comment type="similarity">
    <text evidence="9">Belongs to the carbohydrate kinase PfkB family. Ribokinase subfamily.</text>
</comment>
<evidence type="ECO:0000256" key="1">
    <source>
        <dbReference type="ARBA" id="ARBA00022679"/>
    </source>
</evidence>
<dbReference type="Gene3D" id="3.40.1190.20">
    <property type="match status" value="1"/>
</dbReference>
<dbReference type="EMBL" id="CP004393">
    <property type="protein sequence ID" value="AJE44938.1"/>
    <property type="molecule type" value="Genomic_DNA"/>
</dbReference>
<feature type="binding site" evidence="9">
    <location>
        <position position="136"/>
    </location>
    <ligand>
        <name>substrate</name>
    </ligand>
</feature>
<feature type="binding site" evidence="9">
    <location>
        <position position="179"/>
    </location>
    <ligand>
        <name>ATP</name>
        <dbReference type="ChEBI" id="CHEBI:30616"/>
    </ligand>
</feature>
<evidence type="ECO:0000256" key="6">
    <source>
        <dbReference type="ARBA" id="ARBA00022842"/>
    </source>
</evidence>
<comment type="activity regulation">
    <text evidence="9">Activated by a monovalent cation that binds near, but not in, the active site. The most likely occupant of the site in vivo is potassium. Ion binding induces a conformational change that may alter substrate affinity.</text>
</comment>
<keyword evidence="7 9" id="KW-0630">Potassium</keyword>
<dbReference type="UniPathway" id="UPA00916">
    <property type="reaction ID" value="UER00889"/>
</dbReference>
<reference evidence="11 12" key="1">
    <citation type="journal article" date="2014" name="Int. J. Syst. Evol. Microbiol.">
        <title>Celeribacter indicus sp. nov., a polycyclic aromatic hydrocarbon-degrading bacterium from deep-sea sediment and reclassification of Huaishuia halophila as Celeribacter halophilus comb. nov.</title>
        <authorList>
            <person name="Lai Q."/>
            <person name="Cao J."/>
            <person name="Yuan J."/>
            <person name="Li F."/>
            <person name="Shao Z."/>
        </authorList>
    </citation>
    <scope>NUCLEOTIDE SEQUENCE [LARGE SCALE GENOMIC DNA]</scope>
    <source>
        <strain evidence="11">P73</strain>
    </source>
</reference>
<keyword evidence="2 9" id="KW-0479">Metal-binding</keyword>
<dbReference type="GO" id="GO:0005524">
    <property type="term" value="F:ATP binding"/>
    <property type="evidence" value="ECO:0007669"/>
    <property type="project" value="UniProtKB-UniRule"/>
</dbReference>
<keyword evidence="9" id="KW-0963">Cytoplasm</keyword>
<organism evidence="11 12">
    <name type="scientific">Celeribacter indicus</name>
    <dbReference type="NCBI Taxonomy" id="1208324"/>
    <lineage>
        <taxon>Bacteria</taxon>
        <taxon>Pseudomonadati</taxon>
        <taxon>Pseudomonadota</taxon>
        <taxon>Alphaproteobacteria</taxon>
        <taxon>Rhodobacterales</taxon>
        <taxon>Roseobacteraceae</taxon>
        <taxon>Celeribacter</taxon>
    </lineage>
</organism>
<dbReference type="PANTHER" id="PTHR10584">
    <property type="entry name" value="SUGAR KINASE"/>
    <property type="match status" value="1"/>
</dbReference>
<keyword evidence="1 9" id="KW-0808">Transferase</keyword>
<dbReference type="HOGENOM" id="CLU_027634_2_1_5"/>
<feature type="binding site" evidence="9">
    <location>
        <begin position="38"/>
        <end position="42"/>
    </location>
    <ligand>
        <name>substrate</name>
    </ligand>
</feature>
<comment type="pathway">
    <text evidence="9">Carbohydrate metabolism; D-ribose degradation; D-ribose 5-phosphate from beta-D-ribopyranose: step 2/2.</text>
</comment>
<dbReference type="RefSeq" id="WP_043868099.1">
    <property type="nucleotide sequence ID" value="NZ_CP004393.1"/>
</dbReference>
<accession>A0A0B5DMT1</accession>
<dbReference type="GO" id="GO:0019303">
    <property type="term" value="P:D-ribose catabolic process"/>
    <property type="evidence" value="ECO:0007669"/>
    <property type="project" value="UniProtKB-UniRule"/>
</dbReference>
<keyword evidence="6 9" id="KW-0460">Magnesium</keyword>
<feature type="binding site" evidence="9">
    <location>
        <position position="235"/>
    </location>
    <ligand>
        <name>K(+)</name>
        <dbReference type="ChEBI" id="CHEBI:29103"/>
    </ligand>
</feature>
<dbReference type="PANTHER" id="PTHR10584:SF166">
    <property type="entry name" value="RIBOKINASE"/>
    <property type="match status" value="1"/>
</dbReference>
<evidence type="ECO:0000259" key="10">
    <source>
        <dbReference type="Pfam" id="PF00294"/>
    </source>
</evidence>
<comment type="subunit">
    <text evidence="9">Homodimer.</text>
</comment>
<feature type="binding site" evidence="9">
    <location>
        <begin position="238"/>
        <end position="239"/>
    </location>
    <ligand>
        <name>ATP</name>
        <dbReference type="ChEBI" id="CHEBI:30616"/>
    </ligand>
</feature>
<evidence type="ECO:0000256" key="5">
    <source>
        <dbReference type="ARBA" id="ARBA00022840"/>
    </source>
</evidence>
<dbReference type="PRINTS" id="PR00990">
    <property type="entry name" value="RIBOKINASE"/>
</dbReference>
<keyword evidence="12" id="KW-1185">Reference proteome</keyword>
<gene>
    <name evidence="9" type="primary">rbsK</name>
    <name evidence="11" type="ORF">P73_0223</name>
</gene>
<feature type="binding site" evidence="9">
    <location>
        <position position="269"/>
    </location>
    <ligand>
        <name>K(+)</name>
        <dbReference type="ChEBI" id="CHEBI:29103"/>
    </ligand>
</feature>
<proteinExistence type="inferred from homology"/>
<dbReference type="Pfam" id="PF00294">
    <property type="entry name" value="PfkB"/>
    <property type="match status" value="1"/>
</dbReference>
<feature type="binding site" evidence="9">
    <location>
        <position position="274"/>
    </location>
    <ligand>
        <name>K(+)</name>
        <dbReference type="ChEBI" id="CHEBI:29103"/>
    </ligand>
</feature>
<dbReference type="SUPFAM" id="SSF53613">
    <property type="entry name" value="Ribokinase-like"/>
    <property type="match status" value="1"/>
</dbReference>
<feature type="binding site" evidence="9">
    <location>
        <position position="272"/>
    </location>
    <ligand>
        <name>K(+)</name>
        <dbReference type="ChEBI" id="CHEBI:29103"/>
    </ligand>
</feature>
<dbReference type="CDD" id="cd01174">
    <property type="entry name" value="ribokinase"/>
    <property type="match status" value="1"/>
</dbReference>
<feature type="active site" description="Proton acceptor" evidence="9">
    <location>
        <position position="239"/>
    </location>
</feature>
<feature type="binding site" evidence="9">
    <location>
        <position position="239"/>
    </location>
    <ligand>
        <name>substrate</name>
    </ligand>
</feature>
<comment type="function">
    <text evidence="9">Catalyzes the phosphorylation of ribose at O-5 in a reaction requiring ATP and magnesium. The resulting D-ribose-5-phosphate can then be used either for sythesis of nucleotides, histidine, and tryptophan, or as a component of the pentose phosphate pathway.</text>
</comment>
<feature type="domain" description="Carbohydrate kinase PfkB" evidence="10">
    <location>
        <begin position="6"/>
        <end position="281"/>
    </location>
</feature>
<dbReference type="STRING" id="1208324.P73_0223"/>
<comment type="caution">
    <text evidence="9">Lacks conserved residue(s) required for the propagation of feature annotation.</text>
</comment>
<dbReference type="InterPro" id="IPR011877">
    <property type="entry name" value="Ribokinase"/>
</dbReference>
<sequence length="293" mass="30284">MAVYNFGSVNIDHVYTLPHLPAPGETLGATSHTVGLGGKGVNQSVAAAKAGSQVWHIGAIGVRDGWVRERMEGYGVDCTCLREVAGDTGHAMICVDAAGENSIVIAAGANVNQDRDFVLSAIGRAGAGDTLLLQNETDLQPDAAAAALAKGMRVIYSAAPFSVGAVRAVLPHVTMLVMNAVEAEQLCTATGMDLDRIPVPEVLVTLGAKGAMWRSNRTGEEIEVAAPRVTPVDTTAAGDTFIGYVAAGLDLGMPIRAAMEWAGRAAALKVTRHGTADAIPSAADVRDFRVSPS</sequence>
<comment type="subcellular location">
    <subcellularLocation>
        <location evidence="9">Cytoplasm</location>
    </subcellularLocation>
</comment>
<dbReference type="KEGG" id="cid:P73_0223"/>
<feature type="binding site" evidence="9">
    <location>
        <position position="233"/>
    </location>
    <ligand>
        <name>K(+)</name>
        <dbReference type="ChEBI" id="CHEBI:29103"/>
    </ligand>
</feature>
<dbReference type="GO" id="GO:0004747">
    <property type="term" value="F:ribokinase activity"/>
    <property type="evidence" value="ECO:0007669"/>
    <property type="project" value="UniProtKB-UniRule"/>
</dbReference>
<keyword evidence="8 9" id="KW-0119">Carbohydrate metabolism</keyword>
<protein>
    <recommendedName>
        <fullName evidence="9">Ribokinase</fullName>
        <shortName evidence="9">RK</shortName>
        <ecNumber evidence="9">2.7.1.15</ecNumber>
    </recommendedName>
</protein>
<keyword evidence="3 9" id="KW-0547">Nucleotide-binding</keyword>
<evidence type="ECO:0000256" key="4">
    <source>
        <dbReference type="ARBA" id="ARBA00022777"/>
    </source>
</evidence>
<keyword evidence="5 9" id="KW-0067">ATP-binding</keyword>
<evidence type="ECO:0000256" key="3">
    <source>
        <dbReference type="ARBA" id="ARBA00022741"/>
    </source>
</evidence>
<dbReference type="InterPro" id="IPR029056">
    <property type="entry name" value="Ribokinase-like"/>
</dbReference>
<dbReference type="OrthoDB" id="9775849at2"/>
<evidence type="ECO:0000313" key="11">
    <source>
        <dbReference type="EMBL" id="AJE44938.1"/>
    </source>
</evidence>
<feature type="binding site" evidence="9">
    <location>
        <begin position="10"/>
        <end position="12"/>
    </location>
    <ligand>
        <name>substrate</name>
    </ligand>
</feature>
<evidence type="ECO:0000256" key="8">
    <source>
        <dbReference type="ARBA" id="ARBA00023277"/>
    </source>
</evidence>
<evidence type="ECO:0000313" key="12">
    <source>
        <dbReference type="Proteomes" id="UP000031521"/>
    </source>
</evidence>
<dbReference type="HAMAP" id="MF_01987">
    <property type="entry name" value="Ribokinase"/>
    <property type="match status" value="1"/>
</dbReference>